<dbReference type="AlphaFoldDB" id="A0AAV1GFK4"/>
<dbReference type="EMBL" id="OY660877">
    <property type="protein sequence ID" value="CAJ1071935.1"/>
    <property type="molecule type" value="Genomic_DNA"/>
</dbReference>
<evidence type="ECO:0000256" key="1">
    <source>
        <dbReference type="SAM" id="SignalP"/>
    </source>
</evidence>
<evidence type="ECO:0000313" key="3">
    <source>
        <dbReference type="Proteomes" id="UP001178508"/>
    </source>
</evidence>
<organism evidence="2 3">
    <name type="scientific">Xyrichtys novacula</name>
    <name type="common">Pearly razorfish</name>
    <name type="synonym">Hemipteronotus novacula</name>
    <dbReference type="NCBI Taxonomy" id="13765"/>
    <lineage>
        <taxon>Eukaryota</taxon>
        <taxon>Metazoa</taxon>
        <taxon>Chordata</taxon>
        <taxon>Craniata</taxon>
        <taxon>Vertebrata</taxon>
        <taxon>Euteleostomi</taxon>
        <taxon>Actinopterygii</taxon>
        <taxon>Neopterygii</taxon>
        <taxon>Teleostei</taxon>
        <taxon>Neoteleostei</taxon>
        <taxon>Acanthomorphata</taxon>
        <taxon>Eupercaria</taxon>
        <taxon>Labriformes</taxon>
        <taxon>Labridae</taxon>
        <taxon>Xyrichtys</taxon>
    </lineage>
</organism>
<feature type="signal peptide" evidence="1">
    <location>
        <begin position="1"/>
        <end position="16"/>
    </location>
</feature>
<keyword evidence="3" id="KW-1185">Reference proteome</keyword>
<protein>
    <submittedName>
        <fullName evidence="2">Uncharacterized protein</fullName>
    </submittedName>
</protein>
<reference evidence="2" key="1">
    <citation type="submission" date="2023-08" db="EMBL/GenBank/DDBJ databases">
        <authorList>
            <person name="Alioto T."/>
            <person name="Alioto T."/>
            <person name="Gomez Garrido J."/>
        </authorList>
    </citation>
    <scope>NUCLEOTIDE SEQUENCE</scope>
</reference>
<name>A0AAV1GFK4_XYRNO</name>
<proteinExistence type="predicted"/>
<feature type="chain" id="PRO_5043942653" evidence="1">
    <location>
        <begin position="17"/>
        <end position="104"/>
    </location>
</feature>
<keyword evidence="1" id="KW-0732">Signal</keyword>
<accession>A0AAV1GFK4</accession>
<gene>
    <name evidence="2" type="ORF">XNOV1_A042376</name>
</gene>
<evidence type="ECO:0000313" key="2">
    <source>
        <dbReference type="EMBL" id="CAJ1071935.1"/>
    </source>
</evidence>
<sequence>MLLLTLLAGYLSLCWTQSTYYPDFSKETTLVSPFVESIEPTPSLPMTPSTGTTVIVVLRVAVRSTLEDLNETTVASALNQIIGVIQENFPGLDHKVELKKITRV</sequence>
<dbReference type="Proteomes" id="UP001178508">
    <property type="component" value="Chromosome 14"/>
</dbReference>